<dbReference type="InterPro" id="IPR006674">
    <property type="entry name" value="HD_domain"/>
</dbReference>
<dbReference type="CDD" id="cd00077">
    <property type="entry name" value="HDc"/>
    <property type="match status" value="1"/>
</dbReference>
<evidence type="ECO:0000256" key="1">
    <source>
        <dbReference type="SAM" id="Coils"/>
    </source>
</evidence>
<protein>
    <recommendedName>
        <fullName evidence="2">HD/PDEase domain-containing protein</fullName>
    </recommendedName>
</protein>
<dbReference type="PANTHER" id="PTHR11373:SF4">
    <property type="entry name" value="DEOXYNUCLEOSIDE TRIPHOSPHATE TRIPHOSPHOHYDROLASE SAMHD1"/>
    <property type="match status" value="1"/>
</dbReference>
<dbReference type="PANTHER" id="PTHR11373">
    <property type="entry name" value="DEOXYNUCLEOSIDE TRIPHOSPHATE TRIPHOSPHOHYDROLASE"/>
    <property type="match status" value="1"/>
</dbReference>
<reference evidence="4" key="1">
    <citation type="submission" date="2017-04" db="EMBL/GenBank/DDBJ databases">
        <title>Function of individual gut microbiota members based on whole genome sequencing of pure cultures obtained from chicken caecum.</title>
        <authorList>
            <person name="Medvecky M."/>
            <person name="Cejkova D."/>
            <person name="Polansky O."/>
            <person name="Karasova D."/>
            <person name="Kubasova T."/>
            <person name="Cizek A."/>
            <person name="Rychlik I."/>
        </authorList>
    </citation>
    <scope>NUCLEOTIDE SEQUENCE [LARGE SCALE GENOMIC DNA]</scope>
    <source>
        <strain evidence="4">An75</strain>
    </source>
</reference>
<gene>
    <name evidence="3" type="ORF">B5G26_14945</name>
</gene>
<dbReference type="Gene3D" id="1.10.3210.10">
    <property type="entry name" value="Hypothetical protein af1432"/>
    <property type="match status" value="1"/>
</dbReference>
<dbReference type="Pfam" id="PF19276">
    <property type="entry name" value="HD_assoc_2"/>
    <property type="match status" value="1"/>
</dbReference>
<feature type="domain" description="HD/PDEase" evidence="2">
    <location>
        <begin position="54"/>
        <end position="208"/>
    </location>
</feature>
<dbReference type="InterPro" id="IPR045509">
    <property type="entry name" value="HD_assoc_2"/>
</dbReference>
<evidence type="ECO:0000313" key="4">
    <source>
        <dbReference type="Proteomes" id="UP000195455"/>
    </source>
</evidence>
<sequence>MDISFYETTDVFRDPIHGLIKVYPWEKALIETPEFQRLRRIHQLSMTNLIYHGAEHTRFGHSIGVMHIAGRIIDHLRNFSPLRELSEEEFMQKKALVRMAGLLHDLGHGCYSHVGEENKIYPDLIDPSNGQTTRGHEVYTRCIIKERLANIIENFWSDSEYHMVPHILMILNQSSDDPTYRFFDDIISGQLDCDKMDYLLRDSHYCGVEYGVYDLDKLIGSLRVHSINNNNVLAISQNGIQAVEAFVLARYWMFIQVYFHKYRRLFDYYLSAFTKEFLTIECEKSGQYPKDLENYLKMDDFLLYEKIKDYATKQQPTVDEKKICYFAQRLYHRFHHKAVFDPPYVHYDSRNKDGNEDYKRLTYVKKQLEIYLKTINSTEQEKIYIDLATGSSTKQFFDIKIYNEEQDPDYSPILQDIQIPAIPVVSKHDGKVEAIQKYSFTLKSISDKKISILRIYAEDDMIETMRKKCTEWFSKEYDSKIEEREKISYQVEQQRKELESAERRLFELNNELG</sequence>
<dbReference type="AlphaFoldDB" id="A0A1Y3U380"/>
<comment type="caution">
    <text evidence="3">The sequence shown here is derived from an EMBL/GenBank/DDBJ whole genome shotgun (WGS) entry which is preliminary data.</text>
</comment>
<accession>A0A1Y3U380</accession>
<dbReference type="SUPFAM" id="SSF109604">
    <property type="entry name" value="HD-domain/PDEase-like"/>
    <property type="match status" value="1"/>
</dbReference>
<organism evidence="3 4">
    <name type="scientific">Anaerotignum lactatifermentans</name>
    <dbReference type="NCBI Taxonomy" id="160404"/>
    <lineage>
        <taxon>Bacteria</taxon>
        <taxon>Bacillati</taxon>
        <taxon>Bacillota</taxon>
        <taxon>Clostridia</taxon>
        <taxon>Lachnospirales</taxon>
        <taxon>Anaerotignaceae</taxon>
        <taxon>Anaerotignum</taxon>
    </lineage>
</organism>
<keyword evidence="1" id="KW-0175">Coiled coil</keyword>
<name>A0A1Y3U380_9FIRM</name>
<dbReference type="Pfam" id="PF01966">
    <property type="entry name" value="HD"/>
    <property type="match status" value="1"/>
</dbReference>
<dbReference type="RefSeq" id="WP_087990224.1">
    <property type="nucleotide sequence ID" value="NZ_JBKYBB010000006.1"/>
</dbReference>
<dbReference type="GO" id="GO:0006203">
    <property type="term" value="P:dGTP catabolic process"/>
    <property type="evidence" value="ECO:0007669"/>
    <property type="project" value="TreeGrafter"/>
</dbReference>
<dbReference type="InterPro" id="IPR050135">
    <property type="entry name" value="dGTPase-like"/>
</dbReference>
<dbReference type="EMBL" id="NFHM01000037">
    <property type="protein sequence ID" value="OUN39750.1"/>
    <property type="molecule type" value="Genomic_DNA"/>
</dbReference>
<proteinExistence type="predicted"/>
<evidence type="ECO:0000313" key="3">
    <source>
        <dbReference type="EMBL" id="OUN39750.1"/>
    </source>
</evidence>
<dbReference type="Proteomes" id="UP000195455">
    <property type="component" value="Unassembled WGS sequence"/>
</dbReference>
<evidence type="ECO:0000259" key="2">
    <source>
        <dbReference type="SMART" id="SM00471"/>
    </source>
</evidence>
<dbReference type="SMART" id="SM00471">
    <property type="entry name" value="HDc"/>
    <property type="match status" value="1"/>
</dbReference>
<feature type="coiled-coil region" evidence="1">
    <location>
        <begin position="484"/>
        <end position="511"/>
    </location>
</feature>
<dbReference type="InterPro" id="IPR003607">
    <property type="entry name" value="HD/PDEase_dom"/>
</dbReference>
<dbReference type="GO" id="GO:0008832">
    <property type="term" value="F:dGTPase activity"/>
    <property type="evidence" value="ECO:0007669"/>
    <property type="project" value="TreeGrafter"/>
</dbReference>